<name>A0A0W8G0P9_9ZZZZ</name>
<dbReference type="Pfam" id="PF00132">
    <property type="entry name" value="Hexapep"/>
    <property type="match status" value="1"/>
</dbReference>
<evidence type="ECO:0000256" key="5">
    <source>
        <dbReference type="ARBA" id="ARBA00023098"/>
    </source>
</evidence>
<keyword evidence="7" id="KW-0175">Coiled coil</keyword>
<dbReference type="InterPro" id="IPR011004">
    <property type="entry name" value="Trimer_LpxA-like_sf"/>
</dbReference>
<evidence type="ECO:0000259" key="8">
    <source>
        <dbReference type="Pfam" id="PF04613"/>
    </source>
</evidence>
<dbReference type="SUPFAM" id="SSF51161">
    <property type="entry name" value="Trimeric LpxA-like enzymes"/>
    <property type="match status" value="1"/>
</dbReference>
<dbReference type="GO" id="GO:0016020">
    <property type="term" value="C:membrane"/>
    <property type="evidence" value="ECO:0007669"/>
    <property type="project" value="GOC"/>
</dbReference>
<evidence type="ECO:0000256" key="7">
    <source>
        <dbReference type="SAM" id="Coils"/>
    </source>
</evidence>
<evidence type="ECO:0000259" key="9">
    <source>
        <dbReference type="Pfam" id="PF25087"/>
    </source>
</evidence>
<sequence>MKIKVRDAADLVGGVISGNPDAEFDNVSKIEEAVEGDLTFLYHPSYIKHLDSTKAKIILIKDGIELKRDDLTYIISDNPLASLQKILTEYFTTKINLKGIHPSAVIDPSVKLGNNVAIGANVVISKGCRVGDNTKIMQNTVLLENVLVGKNSLLYPNVTVREDCVIGDNVIIHSSTVIGSDGFGFTPDEKGVYQKIPQIGNVIIEDDVELGSNVSVDRASLGSTIIRKGVKIDNLVQVAHNVIIGENTVISAQSGISGSTKVGKNCMFGGQVGVVGHIEIADGTLIGAQSGVAKAITKGGKYFGSPAREIGFTMRLEAHFKNLPKYVERIQNLEKKIEELEKQNQKVK</sequence>
<comment type="caution">
    <text evidence="10">The sequence shown here is derived from an EMBL/GenBank/DDBJ whole genome shotgun (WGS) entry which is preliminary data.</text>
</comment>
<feature type="domain" description="Mannose-1-phosphate guanyltransferase C-terminal" evidence="9">
    <location>
        <begin position="100"/>
        <end position="178"/>
    </location>
</feature>
<evidence type="ECO:0000256" key="4">
    <source>
        <dbReference type="ARBA" id="ARBA00022737"/>
    </source>
</evidence>
<dbReference type="EMBL" id="LNQE01000413">
    <property type="protein sequence ID" value="KUG26744.1"/>
    <property type="molecule type" value="Genomic_DNA"/>
</dbReference>
<dbReference type="Gene3D" id="3.40.1390.10">
    <property type="entry name" value="MurE/MurF, N-terminal domain"/>
    <property type="match status" value="1"/>
</dbReference>
<dbReference type="CDD" id="cd03352">
    <property type="entry name" value="LbH_LpxD"/>
    <property type="match status" value="1"/>
</dbReference>
<evidence type="ECO:0000256" key="6">
    <source>
        <dbReference type="ARBA" id="ARBA00023315"/>
    </source>
</evidence>
<evidence type="ECO:0000256" key="2">
    <source>
        <dbReference type="ARBA" id="ARBA00022556"/>
    </source>
</evidence>
<dbReference type="NCBIfam" id="TIGR01853">
    <property type="entry name" value="lipid_A_lpxD"/>
    <property type="match status" value="1"/>
</dbReference>
<feature type="domain" description="UDP-3-O-[3-hydroxymyristoyl] glucosamine N-acyltransferase non-repeat region" evidence="8">
    <location>
        <begin position="23"/>
        <end position="87"/>
    </location>
</feature>
<protein>
    <submittedName>
        <fullName evidence="10">Udp-3-o-glucosamine n-acyltransferase</fullName>
    </submittedName>
</protein>
<keyword evidence="4" id="KW-0677">Repeat</keyword>
<evidence type="ECO:0000256" key="3">
    <source>
        <dbReference type="ARBA" id="ARBA00022679"/>
    </source>
</evidence>
<dbReference type="PANTHER" id="PTHR43378:SF2">
    <property type="entry name" value="UDP-3-O-ACYLGLUCOSAMINE N-ACYLTRANSFERASE 1, MITOCHONDRIAL-RELATED"/>
    <property type="match status" value="1"/>
</dbReference>
<dbReference type="GO" id="GO:0016410">
    <property type="term" value="F:N-acyltransferase activity"/>
    <property type="evidence" value="ECO:0007669"/>
    <property type="project" value="InterPro"/>
</dbReference>
<keyword evidence="1" id="KW-0444">Lipid biosynthesis</keyword>
<dbReference type="InterPro" id="IPR007691">
    <property type="entry name" value="LpxD"/>
</dbReference>
<dbReference type="InterPro" id="IPR056729">
    <property type="entry name" value="GMPPB_C"/>
</dbReference>
<dbReference type="PANTHER" id="PTHR43378">
    <property type="entry name" value="UDP-3-O-ACYLGLUCOSAMINE N-ACYLTRANSFERASE"/>
    <property type="match status" value="1"/>
</dbReference>
<dbReference type="Gene3D" id="2.160.10.10">
    <property type="entry name" value="Hexapeptide repeat proteins"/>
    <property type="match status" value="1"/>
</dbReference>
<proteinExistence type="inferred from homology"/>
<organism evidence="10">
    <name type="scientific">hydrocarbon metagenome</name>
    <dbReference type="NCBI Taxonomy" id="938273"/>
    <lineage>
        <taxon>unclassified sequences</taxon>
        <taxon>metagenomes</taxon>
        <taxon>ecological metagenomes</taxon>
    </lineage>
</organism>
<keyword evidence="6 10" id="KW-0012">Acyltransferase</keyword>
<dbReference type="Pfam" id="PF25087">
    <property type="entry name" value="GMPPB_C"/>
    <property type="match status" value="1"/>
</dbReference>
<dbReference type="Pfam" id="PF04613">
    <property type="entry name" value="LpxD"/>
    <property type="match status" value="1"/>
</dbReference>
<dbReference type="InterPro" id="IPR001451">
    <property type="entry name" value="Hexapep"/>
</dbReference>
<dbReference type="AlphaFoldDB" id="A0A0W8G0P9"/>
<reference evidence="10" key="1">
    <citation type="journal article" date="2015" name="Proc. Natl. Acad. Sci. U.S.A.">
        <title>Networks of energetic and metabolic interactions define dynamics in microbial communities.</title>
        <authorList>
            <person name="Embree M."/>
            <person name="Liu J.K."/>
            <person name="Al-Bassam M.M."/>
            <person name="Zengler K."/>
        </authorList>
    </citation>
    <scope>NUCLEOTIDE SEQUENCE</scope>
</reference>
<gene>
    <name evidence="10" type="ORF">ASZ90_003410</name>
</gene>
<feature type="coiled-coil region" evidence="7">
    <location>
        <begin position="316"/>
        <end position="343"/>
    </location>
</feature>
<evidence type="ECO:0000256" key="1">
    <source>
        <dbReference type="ARBA" id="ARBA00022516"/>
    </source>
</evidence>
<dbReference type="InterPro" id="IPR020573">
    <property type="entry name" value="UDP_GlcNAc_AcTrfase_non-rep"/>
</dbReference>
<dbReference type="HAMAP" id="MF_00523">
    <property type="entry name" value="LpxD"/>
    <property type="match status" value="1"/>
</dbReference>
<dbReference type="NCBIfam" id="NF002060">
    <property type="entry name" value="PRK00892.1"/>
    <property type="match status" value="1"/>
</dbReference>
<accession>A0A0W8G0P9</accession>
<keyword evidence="2" id="KW-0441">Lipid A biosynthesis</keyword>
<keyword evidence="5" id="KW-0443">Lipid metabolism</keyword>
<evidence type="ECO:0000313" key="10">
    <source>
        <dbReference type="EMBL" id="KUG26744.1"/>
    </source>
</evidence>
<keyword evidence="3 10" id="KW-0808">Transferase</keyword>
<dbReference type="GO" id="GO:0009245">
    <property type="term" value="P:lipid A biosynthetic process"/>
    <property type="evidence" value="ECO:0007669"/>
    <property type="project" value="UniProtKB-KW"/>
</dbReference>